<dbReference type="SUPFAM" id="SSF47616">
    <property type="entry name" value="GST C-terminal domain-like"/>
    <property type="match status" value="1"/>
</dbReference>
<dbReference type="GO" id="GO:0005737">
    <property type="term" value="C:cytoplasm"/>
    <property type="evidence" value="ECO:0007669"/>
    <property type="project" value="InterPro"/>
</dbReference>
<evidence type="ECO:0000256" key="2">
    <source>
        <dbReference type="ARBA" id="ARBA00023002"/>
    </source>
</evidence>
<evidence type="ECO:0000256" key="4">
    <source>
        <dbReference type="ARBA" id="ARBA00048353"/>
    </source>
</evidence>
<comment type="function">
    <text evidence="6">Exhibits glutathione-dependent thiol transferase activity. Has high dehydroascorbate reductase activity and may contribute to the recycling of ascorbic acid. Participates in the biotransformation of inorganic arsenic and reduces monomethylarsonic acid (MMA).</text>
</comment>
<dbReference type="GO" id="GO:0004364">
    <property type="term" value="F:glutathione transferase activity"/>
    <property type="evidence" value="ECO:0007669"/>
    <property type="project" value="UniProtKB-UniRule"/>
</dbReference>
<dbReference type="InterPro" id="IPR036249">
    <property type="entry name" value="Thioredoxin-like_sf"/>
</dbReference>
<dbReference type="GO" id="GO:0045174">
    <property type="term" value="F:glutathione dehydrogenase (ascorbate) activity"/>
    <property type="evidence" value="ECO:0007669"/>
    <property type="project" value="UniProtKB-UniRule"/>
</dbReference>
<gene>
    <name evidence="9" type="ORF">PFISCL1PPCAC_3114</name>
</gene>
<dbReference type="InterPro" id="IPR036282">
    <property type="entry name" value="Glutathione-S-Trfase_C_sf"/>
</dbReference>
<comment type="caution">
    <text evidence="9">The sequence shown here is derived from an EMBL/GenBank/DDBJ whole genome shotgun (WGS) entry which is preliminary data.</text>
</comment>
<dbReference type="GO" id="GO:0006749">
    <property type="term" value="P:glutathione metabolic process"/>
    <property type="evidence" value="ECO:0007669"/>
    <property type="project" value="UniProtKB-UniRule"/>
</dbReference>
<evidence type="ECO:0000313" key="10">
    <source>
        <dbReference type="Proteomes" id="UP001432322"/>
    </source>
</evidence>
<dbReference type="EC" id="2.5.1.18" evidence="6"/>
<dbReference type="Gene3D" id="1.20.1050.10">
    <property type="match status" value="1"/>
</dbReference>
<evidence type="ECO:0000256" key="1">
    <source>
        <dbReference type="ARBA" id="ARBA00011067"/>
    </source>
</evidence>
<dbReference type="Gene3D" id="3.40.30.10">
    <property type="entry name" value="Glutaredoxin"/>
    <property type="match status" value="1"/>
</dbReference>
<dbReference type="EC" id="1.8.5.1" evidence="6"/>
<dbReference type="SUPFAM" id="SSF52833">
    <property type="entry name" value="Thioredoxin-like"/>
    <property type="match status" value="1"/>
</dbReference>
<keyword evidence="2 6" id="KW-0560">Oxidoreductase</keyword>
<dbReference type="GO" id="GO:0050610">
    <property type="term" value="F:methylarsonate reductase activity"/>
    <property type="evidence" value="ECO:0007669"/>
    <property type="project" value="UniProtKB-UniRule"/>
</dbReference>
<comment type="catalytic activity">
    <reaction evidence="3 6">
        <text>RX + glutathione = an S-substituted glutathione + a halide anion + H(+)</text>
        <dbReference type="Rhea" id="RHEA:16437"/>
        <dbReference type="ChEBI" id="CHEBI:15378"/>
        <dbReference type="ChEBI" id="CHEBI:16042"/>
        <dbReference type="ChEBI" id="CHEBI:17792"/>
        <dbReference type="ChEBI" id="CHEBI:57925"/>
        <dbReference type="ChEBI" id="CHEBI:90779"/>
        <dbReference type="EC" id="2.5.1.18"/>
    </reaction>
</comment>
<dbReference type="EC" id="1.20.4.2" evidence="6"/>
<dbReference type="InterPro" id="IPR005442">
    <property type="entry name" value="GST_omega"/>
</dbReference>
<proteinExistence type="inferred from homology"/>
<dbReference type="SFLD" id="SFLDG00358">
    <property type="entry name" value="Main_(cytGST)"/>
    <property type="match status" value="1"/>
</dbReference>
<dbReference type="InterPro" id="IPR004045">
    <property type="entry name" value="Glutathione_S-Trfase_N"/>
</dbReference>
<dbReference type="EMBL" id="BTSY01000001">
    <property type="protein sequence ID" value="GMT11817.1"/>
    <property type="molecule type" value="Genomic_DNA"/>
</dbReference>
<feature type="domain" description="GST N-terminal" evidence="7">
    <location>
        <begin position="34"/>
        <end position="112"/>
    </location>
</feature>
<accession>A0AAV5V0D9</accession>
<dbReference type="PROSITE" id="PS50404">
    <property type="entry name" value="GST_NTER"/>
    <property type="match status" value="1"/>
</dbReference>
<dbReference type="AlphaFoldDB" id="A0AAV5V0D9"/>
<dbReference type="PRINTS" id="PR01625">
    <property type="entry name" value="GSTRNSFRASEO"/>
</dbReference>
<evidence type="ECO:0000313" key="9">
    <source>
        <dbReference type="EMBL" id="GMT11817.1"/>
    </source>
</evidence>
<feature type="domain" description="GST C-terminal" evidence="8">
    <location>
        <begin position="118"/>
        <end position="207"/>
    </location>
</feature>
<dbReference type="Proteomes" id="UP001432322">
    <property type="component" value="Unassembled WGS sequence"/>
</dbReference>
<feature type="non-terminal residue" evidence="9">
    <location>
        <position position="1"/>
    </location>
</feature>
<evidence type="ECO:0000259" key="7">
    <source>
        <dbReference type="PROSITE" id="PS50404"/>
    </source>
</evidence>
<dbReference type="Pfam" id="PF13417">
    <property type="entry name" value="GST_N_3"/>
    <property type="match status" value="1"/>
</dbReference>
<evidence type="ECO:0000256" key="3">
    <source>
        <dbReference type="ARBA" id="ARBA00047960"/>
    </source>
</evidence>
<protein>
    <recommendedName>
        <fullName evidence="6">Glutathione S-transferase omega</fullName>
        <shortName evidence="6">GSTO</shortName>
        <ecNumber evidence="6">1.20.4.2</ecNumber>
        <ecNumber evidence="6">1.8.5.1</ecNumber>
        <ecNumber evidence="6">2.5.1.18</ecNumber>
    </recommendedName>
    <alternativeName>
        <fullName evidence="6">Glutathione-dependent dehydroascorbate reductase</fullName>
    </alternativeName>
    <alternativeName>
        <fullName evidence="6">Monomethylarsonic acid reductase</fullName>
    </alternativeName>
</protein>
<organism evidence="9 10">
    <name type="scientific">Pristionchus fissidentatus</name>
    <dbReference type="NCBI Taxonomy" id="1538716"/>
    <lineage>
        <taxon>Eukaryota</taxon>
        <taxon>Metazoa</taxon>
        <taxon>Ecdysozoa</taxon>
        <taxon>Nematoda</taxon>
        <taxon>Chromadorea</taxon>
        <taxon>Rhabditida</taxon>
        <taxon>Rhabditina</taxon>
        <taxon>Diplogasteromorpha</taxon>
        <taxon>Diplogasteroidea</taxon>
        <taxon>Neodiplogasteridae</taxon>
        <taxon>Pristionchus</taxon>
    </lineage>
</organism>
<dbReference type="PROSITE" id="PS50405">
    <property type="entry name" value="GST_CTER"/>
    <property type="match status" value="1"/>
</dbReference>
<evidence type="ECO:0000256" key="5">
    <source>
        <dbReference type="ARBA" id="ARBA00049544"/>
    </source>
</evidence>
<evidence type="ECO:0000256" key="6">
    <source>
        <dbReference type="RuleBase" id="RU368071"/>
    </source>
</evidence>
<comment type="catalytic activity">
    <reaction evidence="5 6">
        <text>L-dehydroascorbate + 2 glutathione = glutathione disulfide + L-ascorbate</text>
        <dbReference type="Rhea" id="RHEA:24424"/>
        <dbReference type="ChEBI" id="CHEBI:38290"/>
        <dbReference type="ChEBI" id="CHEBI:57925"/>
        <dbReference type="ChEBI" id="CHEBI:58297"/>
        <dbReference type="ChEBI" id="CHEBI:58539"/>
        <dbReference type="EC" id="1.8.5.1"/>
    </reaction>
</comment>
<keyword evidence="6" id="KW-0808">Transferase</keyword>
<dbReference type="FunFam" id="3.40.30.10:FF:000123">
    <property type="entry name" value="Glutathione transferase o1"/>
    <property type="match status" value="1"/>
</dbReference>
<dbReference type="PANTHER" id="PTHR43968">
    <property type="match status" value="1"/>
</dbReference>
<dbReference type="SFLD" id="SFLDS00019">
    <property type="entry name" value="Glutathione_Transferase_(cytos"/>
    <property type="match status" value="1"/>
</dbReference>
<dbReference type="InterPro" id="IPR040079">
    <property type="entry name" value="Glutathione_S-Trfase"/>
</dbReference>
<sequence length="207" mass="22550">SVGPILLVMVPSSLVGIQSPHLKKGDPEPAPVASRARLFSMRFCPYSQRVAICLAKKGILTEIVNISLVDKPDWYYGKNPKGTVPTFEMDGKIVFESLIIPECLDGIFPDSPPILPAEPYTRARQRILVEQLNVAKEAFGGMFFALKGGKSDVEVKATIGTALAALDACEKLAANNAPFFYGSVPGYADYMTYPLVDRLCVLLRGIR</sequence>
<comment type="catalytic activity">
    <reaction evidence="4 6">
        <text>methylarsonate + 2 glutathione + H(+) = methylarsonous acid + glutathione disulfide + H2O</text>
        <dbReference type="Rhea" id="RHEA:15969"/>
        <dbReference type="ChEBI" id="CHEBI:15377"/>
        <dbReference type="ChEBI" id="CHEBI:15378"/>
        <dbReference type="ChEBI" id="CHEBI:17826"/>
        <dbReference type="ChEBI" id="CHEBI:33409"/>
        <dbReference type="ChEBI" id="CHEBI:57925"/>
        <dbReference type="ChEBI" id="CHEBI:58297"/>
        <dbReference type="EC" id="1.20.4.2"/>
    </reaction>
</comment>
<evidence type="ECO:0000259" key="8">
    <source>
        <dbReference type="PROSITE" id="PS50405"/>
    </source>
</evidence>
<keyword evidence="10" id="KW-1185">Reference proteome</keyword>
<reference evidence="9" key="1">
    <citation type="submission" date="2023-10" db="EMBL/GenBank/DDBJ databases">
        <title>Genome assembly of Pristionchus species.</title>
        <authorList>
            <person name="Yoshida K."/>
            <person name="Sommer R.J."/>
        </authorList>
    </citation>
    <scope>NUCLEOTIDE SEQUENCE</scope>
    <source>
        <strain evidence="9">RS5133</strain>
    </source>
</reference>
<name>A0AAV5V0D9_9BILA</name>
<comment type="similarity">
    <text evidence="1 6">Belongs to the GST superfamily. Omega family.</text>
</comment>
<dbReference type="InterPro" id="IPR010987">
    <property type="entry name" value="Glutathione-S-Trfase_C-like"/>
</dbReference>
<dbReference type="PANTHER" id="PTHR43968:SF6">
    <property type="entry name" value="GLUTATHIONE S-TRANSFERASE OMEGA"/>
    <property type="match status" value="1"/>
</dbReference>
<dbReference type="InterPro" id="IPR050983">
    <property type="entry name" value="GST_Omega/HSP26"/>
</dbReference>